<name>A0A9P5TWP9_9AGAR</name>
<sequence>MHMDSLKLENGKKIHKMSTYQYGLKAKRNQQAPDRRAEIRSCVTAFWHFGTDSMQRIFSDTLHHPIYKPEKTWMKDLEDVNGLSSPPVFDDTSLAEYCSAMRRVKPVPNPPATMTTLLRPALNPSAPTVPPLPHLFQPQTRLQIPQPNFSAQL</sequence>
<evidence type="ECO:0000313" key="1">
    <source>
        <dbReference type="EMBL" id="KAF9058605.1"/>
    </source>
</evidence>
<dbReference type="AlphaFoldDB" id="A0A9P5TWP9"/>
<gene>
    <name evidence="1" type="ORF">BDP27DRAFT_1408158</name>
</gene>
<organism evidence="1 2">
    <name type="scientific">Rhodocollybia butyracea</name>
    <dbReference type="NCBI Taxonomy" id="206335"/>
    <lineage>
        <taxon>Eukaryota</taxon>
        <taxon>Fungi</taxon>
        <taxon>Dikarya</taxon>
        <taxon>Basidiomycota</taxon>
        <taxon>Agaricomycotina</taxon>
        <taxon>Agaricomycetes</taxon>
        <taxon>Agaricomycetidae</taxon>
        <taxon>Agaricales</taxon>
        <taxon>Marasmiineae</taxon>
        <taxon>Omphalotaceae</taxon>
        <taxon>Rhodocollybia</taxon>
    </lineage>
</organism>
<dbReference type="Proteomes" id="UP000772434">
    <property type="component" value="Unassembled WGS sequence"/>
</dbReference>
<dbReference type="EMBL" id="JADNRY010000362">
    <property type="protein sequence ID" value="KAF9058605.1"/>
    <property type="molecule type" value="Genomic_DNA"/>
</dbReference>
<protein>
    <submittedName>
        <fullName evidence="1">Uncharacterized protein</fullName>
    </submittedName>
</protein>
<reference evidence="1" key="1">
    <citation type="submission" date="2020-11" db="EMBL/GenBank/DDBJ databases">
        <authorList>
            <consortium name="DOE Joint Genome Institute"/>
            <person name="Ahrendt S."/>
            <person name="Riley R."/>
            <person name="Andreopoulos W."/>
            <person name="Labutti K."/>
            <person name="Pangilinan J."/>
            <person name="Ruiz-Duenas F.J."/>
            <person name="Barrasa J.M."/>
            <person name="Sanchez-Garcia M."/>
            <person name="Camarero S."/>
            <person name="Miyauchi S."/>
            <person name="Serrano A."/>
            <person name="Linde D."/>
            <person name="Babiker R."/>
            <person name="Drula E."/>
            <person name="Ayuso-Fernandez I."/>
            <person name="Pacheco R."/>
            <person name="Padilla G."/>
            <person name="Ferreira P."/>
            <person name="Barriuso J."/>
            <person name="Kellner H."/>
            <person name="Castanera R."/>
            <person name="Alfaro M."/>
            <person name="Ramirez L."/>
            <person name="Pisabarro A.G."/>
            <person name="Kuo A."/>
            <person name="Tritt A."/>
            <person name="Lipzen A."/>
            <person name="He G."/>
            <person name="Yan M."/>
            <person name="Ng V."/>
            <person name="Cullen D."/>
            <person name="Martin F."/>
            <person name="Rosso M.-N."/>
            <person name="Henrissat B."/>
            <person name="Hibbett D."/>
            <person name="Martinez A.T."/>
            <person name="Grigoriev I.V."/>
        </authorList>
    </citation>
    <scope>NUCLEOTIDE SEQUENCE</scope>
    <source>
        <strain evidence="1">AH 40177</strain>
    </source>
</reference>
<proteinExistence type="predicted"/>
<comment type="caution">
    <text evidence="1">The sequence shown here is derived from an EMBL/GenBank/DDBJ whole genome shotgun (WGS) entry which is preliminary data.</text>
</comment>
<keyword evidence="2" id="KW-1185">Reference proteome</keyword>
<accession>A0A9P5TWP9</accession>
<evidence type="ECO:0000313" key="2">
    <source>
        <dbReference type="Proteomes" id="UP000772434"/>
    </source>
</evidence>